<dbReference type="RefSeq" id="WP_307355251.1">
    <property type="nucleotide sequence ID" value="NZ_BAAACJ010000009.1"/>
</dbReference>
<evidence type="ECO:0000256" key="2">
    <source>
        <dbReference type="ARBA" id="ARBA00022747"/>
    </source>
</evidence>
<keyword evidence="6" id="KW-1185">Reference proteome</keyword>
<dbReference type="CDD" id="cd16961">
    <property type="entry name" value="RMtype1_S_TRD-CR_like"/>
    <property type="match status" value="1"/>
</dbReference>
<comment type="caution">
    <text evidence="5">The sequence shown here is derived from an EMBL/GenBank/DDBJ whole genome shotgun (WGS) entry which is preliminary data.</text>
</comment>
<dbReference type="EMBL" id="JAUSWN010000005">
    <property type="protein sequence ID" value="MDQ0479143.1"/>
    <property type="molecule type" value="Genomic_DNA"/>
</dbReference>
<protein>
    <submittedName>
        <fullName evidence="5">Restriction endonuclease S subunit</fullName>
    </submittedName>
</protein>
<reference evidence="5 6" key="1">
    <citation type="submission" date="2023-07" db="EMBL/GenBank/DDBJ databases">
        <title>Genomic Encyclopedia of Type Strains, Phase IV (KMG-IV): sequencing the most valuable type-strain genomes for metagenomic binning, comparative biology and taxonomic classification.</title>
        <authorList>
            <person name="Goeker M."/>
        </authorList>
    </citation>
    <scope>NUCLEOTIDE SEQUENCE [LARGE SCALE GENOMIC DNA]</scope>
    <source>
        <strain evidence="5 6">DSM 1400</strain>
    </source>
</reference>
<dbReference type="Pfam" id="PF01420">
    <property type="entry name" value="Methylase_S"/>
    <property type="match status" value="1"/>
</dbReference>
<organism evidence="5 6">
    <name type="scientific">Hathewaya limosa</name>
    <name type="common">Clostridium limosum</name>
    <dbReference type="NCBI Taxonomy" id="1536"/>
    <lineage>
        <taxon>Bacteria</taxon>
        <taxon>Bacillati</taxon>
        <taxon>Bacillota</taxon>
        <taxon>Clostridia</taxon>
        <taxon>Eubacteriales</taxon>
        <taxon>Clostridiaceae</taxon>
        <taxon>Hathewaya</taxon>
    </lineage>
</organism>
<keyword evidence="5" id="KW-0378">Hydrolase</keyword>
<accession>A0ABU0JPY9</accession>
<evidence type="ECO:0000259" key="4">
    <source>
        <dbReference type="Pfam" id="PF01420"/>
    </source>
</evidence>
<sequence length="184" mass="21331">MKLKEICILKSGFQGKTSEGNDFLQIRLKDVNKDGIIDYSKLESFNSEKLSEKYLLSKDDIILKAKSGDNTAAIIYKELKNTVATSHFIILTVKDKNILDPGYLAMYLNSEYAQQYLKKRAEGSVIPIIKIKALEEFDIKIIDLEEQKELSNIYKLMKKEKILLEDLVRTRENQFKVYLRNILD</sequence>
<gene>
    <name evidence="5" type="ORF">QOZ93_000872</name>
</gene>
<dbReference type="Gene3D" id="3.90.220.20">
    <property type="entry name" value="DNA methylase specificity domains"/>
    <property type="match status" value="1"/>
</dbReference>
<evidence type="ECO:0000256" key="3">
    <source>
        <dbReference type="ARBA" id="ARBA00023125"/>
    </source>
</evidence>
<dbReference type="PANTHER" id="PTHR30408:SF12">
    <property type="entry name" value="TYPE I RESTRICTION ENZYME MJAVIII SPECIFICITY SUBUNIT"/>
    <property type="match status" value="1"/>
</dbReference>
<dbReference type="GO" id="GO:0004519">
    <property type="term" value="F:endonuclease activity"/>
    <property type="evidence" value="ECO:0007669"/>
    <property type="project" value="UniProtKB-KW"/>
</dbReference>
<keyword evidence="2" id="KW-0680">Restriction system</keyword>
<keyword evidence="5" id="KW-0255">Endonuclease</keyword>
<dbReference type="InterPro" id="IPR044946">
    <property type="entry name" value="Restrct_endonuc_typeI_TRD_sf"/>
</dbReference>
<dbReference type="PANTHER" id="PTHR30408">
    <property type="entry name" value="TYPE-1 RESTRICTION ENZYME ECOKI SPECIFICITY PROTEIN"/>
    <property type="match status" value="1"/>
</dbReference>
<dbReference type="SUPFAM" id="SSF116734">
    <property type="entry name" value="DNA methylase specificity domain"/>
    <property type="match status" value="1"/>
</dbReference>
<evidence type="ECO:0000313" key="5">
    <source>
        <dbReference type="EMBL" id="MDQ0479143.1"/>
    </source>
</evidence>
<dbReference type="InterPro" id="IPR052021">
    <property type="entry name" value="Type-I_RS_S_subunit"/>
</dbReference>
<comment type="similarity">
    <text evidence="1">Belongs to the type-I restriction system S methylase family.</text>
</comment>
<name>A0ABU0JPY9_HATLI</name>
<proteinExistence type="inferred from homology"/>
<feature type="domain" description="Type I restriction modification DNA specificity" evidence="4">
    <location>
        <begin position="30"/>
        <end position="153"/>
    </location>
</feature>
<evidence type="ECO:0000313" key="6">
    <source>
        <dbReference type="Proteomes" id="UP001224418"/>
    </source>
</evidence>
<dbReference type="Proteomes" id="UP001224418">
    <property type="component" value="Unassembled WGS sequence"/>
</dbReference>
<evidence type="ECO:0000256" key="1">
    <source>
        <dbReference type="ARBA" id="ARBA00010923"/>
    </source>
</evidence>
<dbReference type="InterPro" id="IPR000055">
    <property type="entry name" value="Restrct_endonuc_typeI_TRD"/>
</dbReference>
<keyword evidence="3" id="KW-0238">DNA-binding</keyword>
<keyword evidence="5" id="KW-0540">Nuclease</keyword>